<dbReference type="AlphaFoldDB" id="A0A0G0QIL9"/>
<comment type="caution">
    <text evidence="2">The sequence shown here is derived from an EMBL/GenBank/DDBJ whole genome shotgun (WGS) entry which is preliminary data.</text>
</comment>
<accession>A0A0G0QIL9</accession>
<evidence type="ECO:0000313" key="2">
    <source>
        <dbReference type="EMBL" id="KKR10260.1"/>
    </source>
</evidence>
<gene>
    <name evidence="2" type="ORF">UT39_C0021G0002</name>
</gene>
<evidence type="ECO:0000256" key="1">
    <source>
        <dbReference type="SAM" id="MobiDB-lite"/>
    </source>
</evidence>
<dbReference type="EMBL" id="LBWP01000021">
    <property type="protein sequence ID" value="KKR10260.1"/>
    <property type="molecule type" value="Genomic_DNA"/>
</dbReference>
<dbReference type="InterPro" id="IPR009409">
    <property type="entry name" value="DUF1059"/>
</dbReference>
<dbReference type="Proteomes" id="UP000034246">
    <property type="component" value="Unassembled WGS sequence"/>
</dbReference>
<dbReference type="Pfam" id="PF06348">
    <property type="entry name" value="DUF1059"/>
    <property type="match status" value="1"/>
</dbReference>
<organism evidence="2 3">
    <name type="scientific">Candidatus Woesebacteria bacterium GW2011_GWA1_39_21</name>
    <dbReference type="NCBI Taxonomy" id="1618550"/>
    <lineage>
        <taxon>Bacteria</taxon>
        <taxon>Candidatus Woeseibacteriota</taxon>
    </lineage>
</organism>
<sequence>MISFCLRLEVMFVKQLFEIDCDPQCGFMVRSHDKSETVEAAMKHVKDAHGKEVSQEDTEKMVKSV</sequence>
<reference evidence="2 3" key="1">
    <citation type="journal article" date="2015" name="Nature">
        <title>rRNA introns, odd ribosomes, and small enigmatic genomes across a large radiation of phyla.</title>
        <authorList>
            <person name="Brown C.T."/>
            <person name="Hug L.A."/>
            <person name="Thomas B.C."/>
            <person name="Sharon I."/>
            <person name="Castelle C.J."/>
            <person name="Singh A."/>
            <person name="Wilkins M.J."/>
            <person name="Williams K.H."/>
            <person name="Banfield J.F."/>
        </authorList>
    </citation>
    <scope>NUCLEOTIDE SEQUENCE [LARGE SCALE GENOMIC DNA]</scope>
</reference>
<name>A0A0G0QIL9_9BACT</name>
<dbReference type="STRING" id="1618550.UT39_C0021G0002"/>
<proteinExistence type="predicted"/>
<evidence type="ECO:0008006" key="4">
    <source>
        <dbReference type="Google" id="ProtNLM"/>
    </source>
</evidence>
<evidence type="ECO:0000313" key="3">
    <source>
        <dbReference type="Proteomes" id="UP000034246"/>
    </source>
</evidence>
<feature type="region of interest" description="Disordered" evidence="1">
    <location>
        <begin position="46"/>
        <end position="65"/>
    </location>
</feature>
<protein>
    <recommendedName>
        <fullName evidence="4">DUF1059 domain-containing protein</fullName>
    </recommendedName>
</protein>